<gene>
    <name evidence="4" type="ORF">HAKA00212_LOCUS9141</name>
</gene>
<proteinExistence type="predicted"/>
<feature type="region of interest" description="Disordered" evidence="1">
    <location>
        <begin position="56"/>
        <end position="75"/>
    </location>
</feature>
<dbReference type="PANTHER" id="PTHR35509:SF1">
    <property type="entry name" value="DOMAIN PROTEIN, PUTATIVE (DUF1995)-RELATED"/>
    <property type="match status" value="1"/>
</dbReference>
<dbReference type="InterPro" id="IPR053021">
    <property type="entry name" value="Chloroplast_ADK"/>
</dbReference>
<evidence type="ECO:0000259" key="3">
    <source>
        <dbReference type="Pfam" id="PF09353"/>
    </source>
</evidence>
<dbReference type="PANTHER" id="PTHR35509">
    <property type="entry name" value="DOMAIN PROTEIN, PUTATIVE (DUF1995)-RELATED"/>
    <property type="match status" value="1"/>
</dbReference>
<evidence type="ECO:0000313" key="4">
    <source>
        <dbReference type="EMBL" id="CAE0630445.1"/>
    </source>
</evidence>
<keyword evidence="2" id="KW-0732">Signal</keyword>
<organism evidence="4">
    <name type="scientific">Heterosigma akashiwo</name>
    <name type="common">Chromophytic alga</name>
    <name type="synonym">Heterosigma carterae</name>
    <dbReference type="NCBI Taxonomy" id="2829"/>
    <lineage>
        <taxon>Eukaryota</taxon>
        <taxon>Sar</taxon>
        <taxon>Stramenopiles</taxon>
        <taxon>Ochrophyta</taxon>
        <taxon>Raphidophyceae</taxon>
        <taxon>Chattonellales</taxon>
        <taxon>Chattonellaceae</taxon>
        <taxon>Heterosigma</taxon>
    </lineage>
</organism>
<name>A0A7S3XRR4_HETAK</name>
<dbReference type="AlphaFoldDB" id="A0A7S3XRR4"/>
<dbReference type="EMBL" id="HBIU01019696">
    <property type="protein sequence ID" value="CAE0630445.1"/>
    <property type="molecule type" value="Transcribed_RNA"/>
</dbReference>
<protein>
    <recommendedName>
        <fullName evidence="3">DUF1995 domain-containing protein</fullName>
    </recommendedName>
</protein>
<feature type="domain" description="DUF1995" evidence="3">
    <location>
        <begin position="79"/>
        <end position="314"/>
    </location>
</feature>
<accession>A0A7S3XRR4</accession>
<dbReference type="Pfam" id="PF09353">
    <property type="entry name" value="DUF1995"/>
    <property type="match status" value="1"/>
</dbReference>
<evidence type="ECO:0000256" key="2">
    <source>
        <dbReference type="SAM" id="SignalP"/>
    </source>
</evidence>
<feature type="signal peptide" evidence="2">
    <location>
        <begin position="1"/>
        <end position="23"/>
    </location>
</feature>
<feature type="chain" id="PRO_5030824648" description="DUF1995 domain-containing protein" evidence="2">
    <location>
        <begin position="24"/>
        <end position="322"/>
    </location>
</feature>
<reference evidence="4" key="1">
    <citation type="submission" date="2021-01" db="EMBL/GenBank/DDBJ databases">
        <authorList>
            <person name="Corre E."/>
            <person name="Pelletier E."/>
            <person name="Niang G."/>
            <person name="Scheremetjew M."/>
            <person name="Finn R."/>
            <person name="Kale V."/>
            <person name="Holt S."/>
            <person name="Cochrane G."/>
            <person name="Meng A."/>
            <person name="Brown T."/>
            <person name="Cohen L."/>
        </authorList>
    </citation>
    <scope>NUCLEOTIDE SEQUENCE</scope>
    <source>
        <strain evidence="4">CCMP3107</strain>
    </source>
</reference>
<evidence type="ECO:0000256" key="1">
    <source>
        <dbReference type="SAM" id="MobiDB-lite"/>
    </source>
</evidence>
<sequence length="322" mass="35458">MKSHTAKVLLLLEVVLVLSATTAFPLPFFADLYSGHSKRDHIQPWTWRVISRRQSLENHGDDPEENAPRFSPSMIPRFPKSVEDLALEASQACVEMIQNEGNERVRIDIKGVEKFGGGREFNRLIGQFIALLSQRGTGFKKIRVVFATEGLAAAAGPHLRPLPGGAALQSAVLDDDAPLGREVDGGGGGGGNDDAGGAGLLVLVRPSNNAYAGGNWENMDRVQQLVLESGAAGVPVLMVNPELRNYMGHPPMLLDDFAPAFFFDRHYYLVDPYTAAGVVRRYPRKWELFLVDLRQQGSYVFFKEFEKLPTPGQISDALEDRL</sequence>
<dbReference type="InterPro" id="IPR018962">
    <property type="entry name" value="DUF1995"/>
</dbReference>